<feature type="domain" description="Matrin-type" evidence="8">
    <location>
        <begin position="6"/>
        <end position="38"/>
    </location>
</feature>
<dbReference type="Pfam" id="PF06220">
    <property type="entry name" value="zf-U1"/>
    <property type="match status" value="1"/>
</dbReference>
<proteinExistence type="predicted"/>
<evidence type="ECO:0000313" key="10">
    <source>
        <dbReference type="Proteomes" id="UP000078387"/>
    </source>
</evidence>
<dbReference type="GO" id="GO:0005685">
    <property type="term" value="C:U1 snRNP"/>
    <property type="evidence" value="ECO:0007669"/>
    <property type="project" value="InterPro"/>
</dbReference>
<sequence>MGKKRYYCEYCQKHLVYGGTRSRKEHILGKKHKDKMVEYFKQFEANILQRMIDMVVLDYQTNGPNTTTQIPQYTPYLSTWEKQSKLQYQQIAESMN</sequence>
<dbReference type="GO" id="GO:0030627">
    <property type="term" value="F:pre-mRNA 5'-splice site binding"/>
    <property type="evidence" value="ECO:0007669"/>
    <property type="project" value="InterPro"/>
</dbReference>
<evidence type="ECO:0000256" key="6">
    <source>
        <dbReference type="ARBA" id="ARBA00023242"/>
    </source>
</evidence>
<evidence type="ECO:0000256" key="4">
    <source>
        <dbReference type="ARBA" id="ARBA00022833"/>
    </source>
</evidence>
<dbReference type="InterPro" id="IPR000690">
    <property type="entry name" value="Matrin/U1-C_Znf_C2H2"/>
</dbReference>
<dbReference type="GO" id="GO:0000395">
    <property type="term" value="P:mRNA 5'-splice site recognition"/>
    <property type="evidence" value="ECO:0007669"/>
    <property type="project" value="InterPro"/>
</dbReference>
<keyword evidence="7" id="KW-0687">Ribonucleoprotein</keyword>
<dbReference type="VEuPathDB" id="AmoebaDB:EHI7A_007240"/>
<evidence type="ECO:0000256" key="1">
    <source>
        <dbReference type="ARBA" id="ARBA00004123"/>
    </source>
</evidence>
<dbReference type="PANTHER" id="PTHR31148:SF1">
    <property type="entry name" value="U1 SMALL NUCLEAR RIBONUCLEOPROTEIN C"/>
    <property type="match status" value="1"/>
</dbReference>
<dbReference type="Gene3D" id="3.30.160.60">
    <property type="entry name" value="Classic Zinc Finger"/>
    <property type="match status" value="1"/>
</dbReference>
<dbReference type="VEuPathDB" id="AmoebaDB:KM1_019390"/>
<dbReference type="VEuPathDB" id="AmoebaDB:EHI8A_006485"/>
<dbReference type="EMBL" id="BDEQ01000001">
    <property type="protein sequence ID" value="GAT91579.1"/>
    <property type="molecule type" value="Genomic_DNA"/>
</dbReference>
<dbReference type="SUPFAM" id="SSF57667">
    <property type="entry name" value="beta-beta-alpha zinc fingers"/>
    <property type="match status" value="1"/>
</dbReference>
<dbReference type="GO" id="GO:0008270">
    <property type="term" value="F:zinc ion binding"/>
    <property type="evidence" value="ECO:0007669"/>
    <property type="project" value="UniProtKB-KW"/>
</dbReference>
<keyword evidence="5" id="KW-0694">RNA-binding</keyword>
<protein>
    <recommendedName>
        <fullName evidence="8">Matrin-type domain-containing protein</fullName>
    </recommendedName>
</protein>
<evidence type="ECO:0000256" key="3">
    <source>
        <dbReference type="ARBA" id="ARBA00022771"/>
    </source>
</evidence>
<accession>A0A5K1UJB0</accession>
<gene>
    <name evidence="9" type="ORF">CL6EHI_153250</name>
</gene>
<dbReference type="PROSITE" id="PS50171">
    <property type="entry name" value="ZF_MATRIN"/>
    <property type="match status" value="1"/>
</dbReference>
<dbReference type="VEuPathDB" id="AmoebaDB:EHI5A_018760"/>
<keyword evidence="4" id="KW-0862">Zinc</keyword>
<dbReference type="InterPro" id="IPR036236">
    <property type="entry name" value="Znf_C2H2_sf"/>
</dbReference>
<keyword evidence="3" id="KW-0863">Zinc-finger</keyword>
<evidence type="ECO:0000256" key="7">
    <source>
        <dbReference type="ARBA" id="ARBA00023274"/>
    </source>
</evidence>
<evidence type="ECO:0000256" key="2">
    <source>
        <dbReference type="ARBA" id="ARBA00022723"/>
    </source>
</evidence>
<keyword evidence="6" id="KW-0539">Nucleus</keyword>
<reference evidence="9 10" key="1">
    <citation type="submission" date="2016-05" db="EMBL/GenBank/DDBJ databases">
        <title>First whole genome sequencing of Entamoeba histolytica HM1:IMSS-clone-6.</title>
        <authorList>
            <person name="Mukherjee Avik.K."/>
            <person name="Izumyama S."/>
            <person name="Nakada-Tsukui K."/>
            <person name="Nozaki T."/>
        </authorList>
    </citation>
    <scope>NUCLEOTIDE SEQUENCE [LARGE SCALE GENOMIC DNA]</scope>
    <source>
        <strain evidence="9 10">HM1:IMSS clone 6</strain>
    </source>
</reference>
<dbReference type="PANTHER" id="PTHR31148">
    <property type="entry name" value="U1 SMALL NUCLEAR RIBONUCLEOPROTEIN C"/>
    <property type="match status" value="1"/>
</dbReference>
<keyword evidence="2" id="KW-0479">Metal-binding</keyword>
<evidence type="ECO:0000256" key="5">
    <source>
        <dbReference type="ARBA" id="ARBA00022884"/>
    </source>
</evidence>
<evidence type="ECO:0000313" key="9">
    <source>
        <dbReference type="EMBL" id="GAT91579.1"/>
    </source>
</evidence>
<comment type="subcellular location">
    <subcellularLocation>
        <location evidence="1">Nucleus</location>
    </subcellularLocation>
</comment>
<dbReference type="VEuPathDB" id="AmoebaDB:EHI_153250"/>
<dbReference type="AlphaFoldDB" id="A0A5K1UJB0"/>
<evidence type="ECO:0000259" key="8">
    <source>
        <dbReference type="PROSITE" id="PS50171"/>
    </source>
</evidence>
<organism evidence="9 10">
    <name type="scientific">Entamoeba histolytica</name>
    <dbReference type="NCBI Taxonomy" id="5759"/>
    <lineage>
        <taxon>Eukaryota</taxon>
        <taxon>Amoebozoa</taxon>
        <taxon>Evosea</taxon>
        <taxon>Archamoebae</taxon>
        <taxon>Mastigamoebida</taxon>
        <taxon>Entamoebidae</taxon>
        <taxon>Entamoeba</taxon>
    </lineage>
</organism>
<name>A0A5K1UJB0_ENTHI</name>
<dbReference type="InterPro" id="IPR017340">
    <property type="entry name" value="U1_snRNP-C"/>
</dbReference>
<dbReference type="Proteomes" id="UP000078387">
    <property type="component" value="Unassembled WGS sequence"/>
</dbReference>
<dbReference type="InterPro" id="IPR013085">
    <property type="entry name" value="U1-CZ_Znf_C2H2"/>
</dbReference>
<comment type="caution">
    <text evidence="9">The sequence shown here is derived from an EMBL/GenBank/DDBJ whole genome shotgun (WGS) entry which is preliminary data.</text>
</comment>